<dbReference type="NCBIfam" id="NF033650">
    <property type="entry name" value="ANR_neg_reg"/>
    <property type="match status" value="1"/>
</dbReference>
<reference evidence="1" key="1">
    <citation type="submission" date="2019-07" db="EMBL/GenBank/DDBJ databases">
        <authorList>
            <person name="Ashton P.M."/>
            <person name="Dallman T."/>
            <person name="Nair S."/>
            <person name="De Pinna E."/>
            <person name="Peters T."/>
            <person name="Grant K."/>
        </authorList>
    </citation>
    <scope>NUCLEOTIDE SEQUENCE</scope>
    <source>
        <strain evidence="1">773673</strain>
    </source>
</reference>
<organism evidence="1">
    <name type="scientific">Salmonella enterica subsp. enterica serovar Glostrup</name>
    <dbReference type="NCBI Taxonomy" id="1151180"/>
    <lineage>
        <taxon>Bacteria</taxon>
        <taxon>Pseudomonadati</taxon>
        <taxon>Pseudomonadota</taxon>
        <taxon>Gammaproteobacteria</taxon>
        <taxon>Enterobacterales</taxon>
        <taxon>Enterobacteriaceae</taxon>
        <taxon>Salmonella</taxon>
    </lineage>
</organism>
<proteinExistence type="predicted"/>
<name>A0A5I6PUR4_SALET</name>
<accession>A0A5I6PUR4</accession>
<evidence type="ECO:0000313" key="1">
    <source>
        <dbReference type="EMBL" id="ECH0896946.1"/>
    </source>
</evidence>
<dbReference type="AlphaFoldDB" id="A0A5I6PUR4"/>
<dbReference type="EMBL" id="AAIQMM010000043">
    <property type="protein sequence ID" value="ECH0896946.1"/>
    <property type="molecule type" value="Genomic_DNA"/>
</dbReference>
<comment type="caution">
    <text evidence="1">The sequence shown here is derived from an EMBL/GenBank/DDBJ whole genome shotgun (WGS) entry which is preliminary data.</text>
</comment>
<sequence length="77" mass="8529">MAQGINEYTAKNQYAAYATGAGRAERNGEYGKAAKLWHRAAASPCSSLRRQWAQARAAFCENAHIKGWRLSDEGERV</sequence>
<protein>
    <submittedName>
        <fullName evidence="1">ANR family transcriptional regulator</fullName>
    </submittedName>
</protein>
<dbReference type="InterPro" id="IPR047666">
    <property type="entry name" value="ANR_neg_reg"/>
</dbReference>
<gene>
    <name evidence="1" type="ORF">FPD99_23670</name>
</gene>